<sequence>MRTWMKRVSRGYDQMIVPHSDAVPKGRFTIVKLTLSDGTTISKRVDIPQEHPDTRYRQMIS</sequence>
<accession>A0A5S9M0L2</accession>
<proteinExistence type="predicted"/>
<evidence type="ECO:0000313" key="1">
    <source>
        <dbReference type="EMBL" id="BBP87147.1"/>
    </source>
</evidence>
<organism evidence="1 2">
    <name type="scientific">Bacillus safensis</name>
    <dbReference type="NCBI Taxonomy" id="561879"/>
    <lineage>
        <taxon>Bacteria</taxon>
        <taxon>Bacillati</taxon>
        <taxon>Bacillota</taxon>
        <taxon>Bacilli</taxon>
        <taxon>Bacillales</taxon>
        <taxon>Bacillaceae</taxon>
        <taxon>Bacillus</taxon>
    </lineage>
</organism>
<name>A0A5S9M0L2_BACIA</name>
<reference evidence="1 2" key="1">
    <citation type="submission" date="2019-12" db="EMBL/GenBank/DDBJ databases">
        <title>Full genome sequence of a Bacillus safensis strain isolated from commercially available natto in Indonesia.</title>
        <authorList>
            <person name="Yoshida M."/>
            <person name="Uomi M."/>
            <person name="Waturangi D."/>
            <person name="Ekaputri J.J."/>
            <person name="Setiamarga D.H.E."/>
        </authorList>
    </citation>
    <scope>NUCLEOTIDE SEQUENCE [LARGE SCALE GENOMIC DNA]</scope>
    <source>
        <strain evidence="1 2">IDN1</strain>
    </source>
</reference>
<dbReference type="EMBL" id="AP021906">
    <property type="protein sequence ID" value="BBP87147.1"/>
    <property type="molecule type" value="Genomic_DNA"/>
</dbReference>
<gene>
    <name evidence="1" type="ORF">BsIDN1_07650</name>
</gene>
<dbReference type="Proteomes" id="UP000464658">
    <property type="component" value="Chromosome"/>
</dbReference>
<evidence type="ECO:0000313" key="2">
    <source>
        <dbReference type="Proteomes" id="UP000464658"/>
    </source>
</evidence>
<protein>
    <submittedName>
        <fullName evidence="1">Uncharacterized protein</fullName>
    </submittedName>
</protein>
<dbReference type="AlphaFoldDB" id="A0A5S9M0L2"/>